<evidence type="ECO:0000259" key="2">
    <source>
        <dbReference type="Pfam" id="PF12146"/>
    </source>
</evidence>
<dbReference type="PANTHER" id="PTHR43798:SF33">
    <property type="entry name" value="HYDROLASE, PUTATIVE (AFU_ORTHOLOGUE AFUA_2G14860)-RELATED"/>
    <property type="match status" value="1"/>
</dbReference>
<protein>
    <submittedName>
        <fullName evidence="3">Alpha/beta hydrolase</fullName>
    </submittedName>
</protein>
<evidence type="ECO:0000256" key="1">
    <source>
        <dbReference type="ARBA" id="ARBA00022801"/>
    </source>
</evidence>
<dbReference type="Gene3D" id="3.40.50.1820">
    <property type="entry name" value="alpha/beta hydrolase"/>
    <property type="match status" value="1"/>
</dbReference>
<name>A0ABY9WRH5_9BACT</name>
<dbReference type="InterPro" id="IPR002410">
    <property type="entry name" value="Peptidase_S33"/>
</dbReference>
<dbReference type="RefSeq" id="WP_395814868.1">
    <property type="nucleotide sequence ID" value="NZ_CP043494.1"/>
</dbReference>
<dbReference type="InterPro" id="IPR022742">
    <property type="entry name" value="Hydrolase_4"/>
</dbReference>
<reference evidence="3 4" key="1">
    <citation type="submission" date="2019-08" db="EMBL/GenBank/DDBJ databases">
        <title>Archangium and Cystobacter genomes.</title>
        <authorList>
            <person name="Chen I.-C.K."/>
            <person name="Wielgoss S."/>
        </authorList>
    </citation>
    <scope>NUCLEOTIDE SEQUENCE [LARGE SCALE GENOMIC DNA]</scope>
    <source>
        <strain evidence="3 4">Cbm 6</strain>
    </source>
</reference>
<keyword evidence="4" id="KW-1185">Reference proteome</keyword>
<dbReference type="Pfam" id="PF12146">
    <property type="entry name" value="Hydrolase_4"/>
    <property type="match status" value="1"/>
</dbReference>
<dbReference type="InterPro" id="IPR029058">
    <property type="entry name" value="AB_hydrolase_fold"/>
</dbReference>
<proteinExistence type="predicted"/>
<dbReference type="PANTHER" id="PTHR43798">
    <property type="entry name" value="MONOACYLGLYCEROL LIPASE"/>
    <property type="match status" value="1"/>
</dbReference>
<dbReference type="EMBL" id="CP043494">
    <property type="protein sequence ID" value="WNG43596.1"/>
    <property type="molecule type" value="Genomic_DNA"/>
</dbReference>
<dbReference type="SUPFAM" id="SSF53474">
    <property type="entry name" value="alpha/beta-Hydrolases"/>
    <property type="match status" value="1"/>
</dbReference>
<sequence>MRTLATVALLLAALVTGCGRFQTEGDLFFVRSAGADLPVWVRGNTDSGVFMVVLAGGPGNSGMSYLSPVTESLEEKYAVVYWDQRATGVAQGNPTPETLSLEQFVADTHAVISALRQRHDVQKLFLLGPSWGGTLGTAYLLEHQEGVAGWIDMDGNHDWQKNWDFTLDYVKVHAERKLAAGEEVDTWRGVPEWAESMKGTRMSSDSLWKWQRLCTKAGGYILDPSNSPGAGAELLLFSPFSLGAMRTNNGIVLEKILSDDAFYDALQMSPKLSRITIPSLVLWGRHDGAVPVAMAYDAYDNLGTPPEHKFLVIFENSAHLPPFEEPEAFLEAVTRFIEKYR</sequence>
<dbReference type="GO" id="GO:0016787">
    <property type="term" value="F:hydrolase activity"/>
    <property type="evidence" value="ECO:0007669"/>
    <property type="project" value="UniProtKB-KW"/>
</dbReference>
<dbReference type="Proteomes" id="UP001611383">
    <property type="component" value="Chromosome"/>
</dbReference>
<accession>A0ABY9WRH5</accession>
<keyword evidence="1 3" id="KW-0378">Hydrolase</keyword>
<gene>
    <name evidence="3" type="ORF">F0U60_05380</name>
</gene>
<evidence type="ECO:0000313" key="3">
    <source>
        <dbReference type="EMBL" id="WNG43596.1"/>
    </source>
</evidence>
<evidence type="ECO:0000313" key="4">
    <source>
        <dbReference type="Proteomes" id="UP001611383"/>
    </source>
</evidence>
<feature type="domain" description="Serine aminopeptidase S33" evidence="2">
    <location>
        <begin position="52"/>
        <end position="151"/>
    </location>
</feature>
<organism evidence="3 4">
    <name type="scientific">Archangium minus</name>
    <dbReference type="NCBI Taxonomy" id="83450"/>
    <lineage>
        <taxon>Bacteria</taxon>
        <taxon>Pseudomonadati</taxon>
        <taxon>Myxococcota</taxon>
        <taxon>Myxococcia</taxon>
        <taxon>Myxococcales</taxon>
        <taxon>Cystobacterineae</taxon>
        <taxon>Archangiaceae</taxon>
        <taxon>Archangium</taxon>
    </lineage>
</organism>
<dbReference type="PROSITE" id="PS51257">
    <property type="entry name" value="PROKAR_LIPOPROTEIN"/>
    <property type="match status" value="1"/>
</dbReference>
<dbReference type="PRINTS" id="PR00793">
    <property type="entry name" value="PROAMNOPTASE"/>
</dbReference>
<dbReference type="InterPro" id="IPR050266">
    <property type="entry name" value="AB_hydrolase_sf"/>
</dbReference>